<gene>
    <name evidence="6" type="ORF">B0A70_08815</name>
    <name evidence="7" type="ORF">SAMN05421796_10650</name>
</gene>
<evidence type="ECO:0000256" key="1">
    <source>
        <dbReference type="ARBA" id="ARBA00009986"/>
    </source>
</evidence>
<keyword evidence="9" id="KW-1185">Reference proteome</keyword>
<organism evidence="7 8">
    <name type="scientific">Chryseobacterium piscicola</name>
    <dbReference type="NCBI Taxonomy" id="551459"/>
    <lineage>
        <taxon>Bacteria</taxon>
        <taxon>Pseudomonadati</taxon>
        <taxon>Bacteroidota</taxon>
        <taxon>Flavobacteriia</taxon>
        <taxon>Flavobacteriales</taxon>
        <taxon>Weeksellaceae</taxon>
        <taxon>Chryseobacterium group</taxon>
        <taxon>Chryseobacterium</taxon>
    </lineage>
</organism>
<dbReference type="Gene3D" id="3.40.605.10">
    <property type="entry name" value="Aldehyde Dehydrogenase, Chain A, domain 1"/>
    <property type="match status" value="1"/>
</dbReference>
<dbReference type="PROSITE" id="PS00687">
    <property type="entry name" value="ALDEHYDE_DEHYDR_GLU"/>
    <property type="match status" value="1"/>
</dbReference>
<evidence type="ECO:0000256" key="4">
    <source>
        <dbReference type="RuleBase" id="RU003345"/>
    </source>
</evidence>
<dbReference type="RefSeq" id="WP_076451946.1">
    <property type="nucleotide sequence ID" value="NZ_FTOJ01000006.1"/>
</dbReference>
<dbReference type="Proteomes" id="UP000186246">
    <property type="component" value="Unassembled WGS sequence"/>
</dbReference>
<protein>
    <submittedName>
        <fullName evidence="7">Aldehyde dehydrogenase</fullName>
    </submittedName>
</protein>
<feature type="domain" description="Aldehyde dehydrogenase" evidence="5">
    <location>
        <begin position="37"/>
        <end position="495"/>
    </location>
</feature>
<dbReference type="STRING" id="551459.SAMN05421796_10650"/>
<dbReference type="OrthoDB" id="9762913at2"/>
<dbReference type="InterPro" id="IPR016163">
    <property type="entry name" value="Ald_DH_C"/>
</dbReference>
<feature type="active site" evidence="3">
    <location>
        <position position="265"/>
    </location>
</feature>
<comment type="similarity">
    <text evidence="1 4">Belongs to the aldehyde dehydrogenase family.</text>
</comment>
<dbReference type="EMBL" id="MUGO01000012">
    <property type="protein sequence ID" value="PQA93875.1"/>
    <property type="molecule type" value="Genomic_DNA"/>
</dbReference>
<dbReference type="Pfam" id="PF00171">
    <property type="entry name" value="Aldedh"/>
    <property type="match status" value="1"/>
</dbReference>
<accession>A0A1N7MZB4</accession>
<sequence>MSTTTQNQSSTILQWPEFKSQYDNYIGGKFLPSVGGQYFDVISPINGHVFTQAVHSNKEDLELAVNAATEAFKTWKYTSATERSIILNKIADRIEENLEYIATVETIDNGKAVRETLAADIPLAIDHFRYFASVIRAEEGSHNELDKDTVSLIVHEPLGVIAQIIPWNFPILMAVWKLAPALAAGNCVVLKPAESTPISILVLMELIGDLLPPGVVNIVNGFGAELGRALVTNPKVNKAAFTGSTATGRLVMQYATENVIPVTLELGGKSPNIFFSSVMDADDEFLDKAIEGAVMFALNQGEICTCPSRLLVQEDIADAFIAKVIERTEAIKIGNPLDKTVMMGAQASKIQKDKILGYLKLGKEEGAEVLTGGDVNTVEGLEEGYYIKPTIFKGNNRMRIFQEEIFGPVVAFTTFKDEAEALEIANDTIYGLGAGVWTRDAHQLYNIPRHVEAGRVWVNQYHAYPAGAPFGGYKQSGIGRENHKMMLDHYRQTKNMLISYSKNKLGFF</sequence>
<evidence type="ECO:0000313" key="6">
    <source>
        <dbReference type="EMBL" id="PQA93875.1"/>
    </source>
</evidence>
<reference evidence="8" key="3">
    <citation type="submission" date="2017-01" db="EMBL/GenBank/DDBJ databases">
        <authorList>
            <person name="Varghese N."/>
            <person name="Submissions S."/>
        </authorList>
    </citation>
    <scope>NUCLEOTIDE SEQUENCE [LARGE SCALE GENOMIC DNA]</scope>
    <source>
        <strain evidence="8">DSM 21068</strain>
    </source>
</reference>
<dbReference type="FunFam" id="3.40.605.10:FF:000001">
    <property type="entry name" value="Aldehyde dehydrogenase 1"/>
    <property type="match status" value="1"/>
</dbReference>
<dbReference type="InterPro" id="IPR016162">
    <property type="entry name" value="Ald_DH_N"/>
</dbReference>
<evidence type="ECO:0000313" key="9">
    <source>
        <dbReference type="Proteomes" id="UP000238314"/>
    </source>
</evidence>
<dbReference type="InterPro" id="IPR016161">
    <property type="entry name" value="Ald_DH/histidinol_DH"/>
</dbReference>
<dbReference type="Gene3D" id="3.40.309.10">
    <property type="entry name" value="Aldehyde Dehydrogenase, Chain A, domain 2"/>
    <property type="match status" value="1"/>
</dbReference>
<dbReference type="SUPFAM" id="SSF53720">
    <property type="entry name" value="ALDH-like"/>
    <property type="match status" value="1"/>
</dbReference>
<dbReference type="PROSITE" id="PS00070">
    <property type="entry name" value="ALDEHYDE_DEHYDR_CYS"/>
    <property type="match status" value="1"/>
</dbReference>
<dbReference type="FunFam" id="3.40.309.10:FF:000012">
    <property type="entry name" value="Betaine aldehyde dehydrogenase"/>
    <property type="match status" value="1"/>
</dbReference>
<evidence type="ECO:0000256" key="3">
    <source>
        <dbReference type="PROSITE-ProRule" id="PRU10007"/>
    </source>
</evidence>
<dbReference type="Proteomes" id="UP000238314">
    <property type="component" value="Unassembled WGS sequence"/>
</dbReference>
<evidence type="ECO:0000259" key="5">
    <source>
        <dbReference type="Pfam" id="PF00171"/>
    </source>
</evidence>
<dbReference type="GO" id="GO:0004030">
    <property type="term" value="F:aldehyde dehydrogenase [NAD(P)+] activity"/>
    <property type="evidence" value="ECO:0007669"/>
    <property type="project" value="UniProtKB-ARBA"/>
</dbReference>
<evidence type="ECO:0000256" key="2">
    <source>
        <dbReference type="ARBA" id="ARBA00023002"/>
    </source>
</evidence>
<evidence type="ECO:0000313" key="8">
    <source>
        <dbReference type="Proteomes" id="UP000186246"/>
    </source>
</evidence>
<dbReference type="EMBL" id="FTOJ01000006">
    <property type="protein sequence ID" value="SIS91358.1"/>
    <property type="molecule type" value="Genomic_DNA"/>
</dbReference>
<reference evidence="6 9" key="1">
    <citation type="submission" date="2016-11" db="EMBL/GenBank/DDBJ databases">
        <title>Whole genomes of Flavobacteriaceae.</title>
        <authorList>
            <person name="Stine C."/>
            <person name="Li C."/>
            <person name="Tadesse D."/>
        </authorList>
    </citation>
    <scope>NUCLEOTIDE SEQUENCE [LARGE SCALE GENOMIC DNA]</scope>
    <source>
        <strain evidence="6 9">DSM 21068</strain>
    </source>
</reference>
<proteinExistence type="inferred from homology"/>
<dbReference type="AlphaFoldDB" id="A0A1N7MZB4"/>
<evidence type="ECO:0000313" key="7">
    <source>
        <dbReference type="EMBL" id="SIS91358.1"/>
    </source>
</evidence>
<reference evidence="7" key="2">
    <citation type="submission" date="2017-01" db="EMBL/GenBank/DDBJ databases">
        <authorList>
            <person name="Mah S.A."/>
            <person name="Swanson W.J."/>
            <person name="Moy G.W."/>
            <person name="Vacquier V.D."/>
        </authorList>
    </citation>
    <scope>NUCLEOTIDE SEQUENCE [LARGE SCALE GENOMIC DNA]</scope>
    <source>
        <strain evidence="7">DSM 21068</strain>
    </source>
</reference>
<dbReference type="InterPro" id="IPR016160">
    <property type="entry name" value="Ald_DH_CS_CYS"/>
</dbReference>
<dbReference type="InterPro" id="IPR015590">
    <property type="entry name" value="Aldehyde_DH_dom"/>
</dbReference>
<dbReference type="PANTHER" id="PTHR43111">
    <property type="entry name" value="ALDEHYDE DEHYDROGENASE B-RELATED"/>
    <property type="match status" value="1"/>
</dbReference>
<dbReference type="PANTHER" id="PTHR43111:SF1">
    <property type="entry name" value="ALDEHYDE DEHYDROGENASE B-RELATED"/>
    <property type="match status" value="1"/>
</dbReference>
<dbReference type="InterPro" id="IPR029510">
    <property type="entry name" value="Ald_DH_CS_GLU"/>
</dbReference>
<dbReference type="CDD" id="cd07559">
    <property type="entry name" value="ALDH_ACDHII_AcoD-like"/>
    <property type="match status" value="1"/>
</dbReference>
<keyword evidence="2 4" id="KW-0560">Oxidoreductase</keyword>
<name>A0A1N7MZB4_9FLAO</name>